<evidence type="ECO:0000313" key="5">
    <source>
        <dbReference type="Proteomes" id="UP000596427"/>
    </source>
</evidence>
<dbReference type="PROSITE" id="PS51318">
    <property type="entry name" value="TAT"/>
    <property type="match status" value="1"/>
</dbReference>
<dbReference type="Proteomes" id="UP000596427">
    <property type="component" value="Plasmid unnamed1"/>
</dbReference>
<gene>
    <name evidence="4" type="ORF">EZH22_29670</name>
</gene>
<evidence type="ECO:0000256" key="3">
    <source>
        <dbReference type="ARBA" id="ARBA00022764"/>
    </source>
</evidence>
<comment type="similarity">
    <text evidence="2">Belongs to the bacterial solute-binding protein 1 family.</text>
</comment>
<evidence type="ECO:0000256" key="2">
    <source>
        <dbReference type="ARBA" id="ARBA00008520"/>
    </source>
</evidence>
<dbReference type="InterPro" id="IPR006311">
    <property type="entry name" value="TAT_signal"/>
</dbReference>
<reference evidence="4 5" key="1">
    <citation type="submission" date="2020-10" db="EMBL/GenBank/DDBJ databases">
        <title>Degradation of 1,4-Dioxane by Xanthobacter sp. YN2, via a Novel Group-2 Soluble Di-Iron Monooxygenase.</title>
        <authorList>
            <person name="Ma F."/>
            <person name="Wang Y."/>
            <person name="Yang J."/>
            <person name="Guo H."/>
            <person name="Su D."/>
            <person name="Yu L."/>
        </authorList>
    </citation>
    <scope>NUCLEOTIDE SEQUENCE [LARGE SCALE GENOMIC DNA]</scope>
    <source>
        <strain evidence="4 5">YN2</strain>
        <plasmid evidence="4 5">unnamed1</plasmid>
    </source>
</reference>
<organism evidence="4 5">
    <name type="scientific">Xanthobacter dioxanivorans</name>
    <dbReference type="NCBI Taxonomy" id="2528964"/>
    <lineage>
        <taxon>Bacteria</taxon>
        <taxon>Pseudomonadati</taxon>
        <taxon>Pseudomonadota</taxon>
        <taxon>Alphaproteobacteria</taxon>
        <taxon>Hyphomicrobiales</taxon>
        <taxon>Xanthobacteraceae</taxon>
        <taxon>Xanthobacter</taxon>
    </lineage>
</organism>
<keyword evidence="5" id="KW-1185">Reference proteome</keyword>
<dbReference type="AlphaFoldDB" id="A0A974PUK2"/>
<protein>
    <submittedName>
        <fullName evidence="4">Extracellular solute-binding protein</fullName>
    </submittedName>
</protein>
<dbReference type="KEGG" id="xdi:EZH22_29670"/>
<dbReference type="RefSeq" id="WP_203196922.1">
    <property type="nucleotide sequence ID" value="NZ_CP063363.1"/>
</dbReference>
<evidence type="ECO:0000256" key="1">
    <source>
        <dbReference type="ARBA" id="ARBA00004418"/>
    </source>
</evidence>
<dbReference type="GO" id="GO:0042597">
    <property type="term" value="C:periplasmic space"/>
    <property type="evidence" value="ECO:0007669"/>
    <property type="project" value="UniProtKB-SubCell"/>
</dbReference>
<geneLocation type="plasmid" evidence="4 5">
    <name>unnamed1</name>
</geneLocation>
<keyword evidence="4" id="KW-0614">Plasmid</keyword>
<dbReference type="InterPro" id="IPR006059">
    <property type="entry name" value="SBP"/>
</dbReference>
<evidence type="ECO:0000313" key="4">
    <source>
        <dbReference type="EMBL" id="QRG10034.1"/>
    </source>
</evidence>
<dbReference type="Gene3D" id="3.40.190.10">
    <property type="entry name" value="Periplasmic binding protein-like II"/>
    <property type="match status" value="1"/>
</dbReference>
<dbReference type="EMBL" id="CP063363">
    <property type="protein sequence ID" value="QRG10034.1"/>
    <property type="molecule type" value="Genomic_DNA"/>
</dbReference>
<comment type="subcellular location">
    <subcellularLocation>
        <location evidence="1">Periplasm</location>
    </subcellularLocation>
</comment>
<proteinExistence type="inferred from homology"/>
<name>A0A974PUK2_9HYPH</name>
<keyword evidence="3" id="KW-0574">Periplasm</keyword>
<dbReference type="PANTHER" id="PTHR43649">
    <property type="entry name" value="ARABINOSE-BINDING PROTEIN-RELATED"/>
    <property type="match status" value="1"/>
</dbReference>
<dbReference type="InterPro" id="IPR050490">
    <property type="entry name" value="Bact_solute-bd_prot1"/>
</dbReference>
<sequence length="448" mass="49957">MSENKPSHWNAGILNFGVNRRSFLKGSAAFAGATIAAPAVFAQSGVTLRFLSFETSAGSMAVLKKACKLYESKTGVKTIIDSSPISGSSQKILAAVNAGTPYDLATQCYIADILQYVQADVLVPLTDLVGKYEWGNRAAWQYNGENWYYPYDYNLVATYYRKDLYEQKGLKVPETRDQYLENCRALAVTNRGSVDVGGCVLPLASDSATNWASFGSLFADVPRFYDDSWNVILDQGETAQQVASFLDFYAEAYKTMPPGMATVSYAELMSLFVTGKAAHTNYSGRLVETIEATNPELADKYDIFPSPGNSGKKALSYAFDGFVVFKSPQSEEALKFLKWFIDDFYIEWLHSAWMNFQPARLDIYEDPRWNSHPMIKKHWNTMMKMKSYIEDKDMQLIAVDTTGPSIDIRPCKIFNANIMPEMLQNRVLNGASSADCVKAAAERIRSLG</sequence>
<dbReference type="SUPFAM" id="SSF53850">
    <property type="entry name" value="Periplasmic binding protein-like II"/>
    <property type="match status" value="1"/>
</dbReference>
<accession>A0A974PUK2</accession>
<dbReference type="Pfam" id="PF01547">
    <property type="entry name" value="SBP_bac_1"/>
    <property type="match status" value="1"/>
</dbReference>